<keyword evidence="6" id="KW-0904">Protein phosphatase</keyword>
<evidence type="ECO:0000256" key="3">
    <source>
        <dbReference type="ARBA" id="ARBA00013064"/>
    </source>
</evidence>
<feature type="domain" description="Tyrosine-protein phosphatase" evidence="11">
    <location>
        <begin position="411"/>
        <end position="668"/>
    </location>
</feature>
<evidence type="ECO:0000256" key="9">
    <source>
        <dbReference type="SAM" id="MobiDB-lite"/>
    </source>
</evidence>
<dbReference type="GO" id="GO:0016020">
    <property type="term" value="C:membrane"/>
    <property type="evidence" value="ECO:0007669"/>
    <property type="project" value="UniProtKB-SubCell"/>
</dbReference>
<reference evidence="14" key="2">
    <citation type="submission" date="2021-01" db="UniProtKB">
        <authorList>
            <consortium name="EnsemblMetazoa"/>
        </authorList>
    </citation>
    <scope>IDENTIFICATION</scope>
</reference>
<dbReference type="InterPro" id="IPR000387">
    <property type="entry name" value="Tyr_Pase_dom"/>
</dbReference>
<dbReference type="EC" id="3.1.3.48" evidence="3"/>
<dbReference type="PROSITE" id="PS50056">
    <property type="entry name" value="TYR_PHOSPHATASE_2"/>
    <property type="match status" value="2"/>
</dbReference>
<dbReference type="PANTHER" id="PTHR19134">
    <property type="entry name" value="RECEPTOR-TYPE TYROSINE-PROTEIN PHOSPHATASE"/>
    <property type="match status" value="1"/>
</dbReference>
<dbReference type="InterPro" id="IPR013783">
    <property type="entry name" value="Ig-like_fold"/>
</dbReference>
<dbReference type="InterPro" id="IPR050348">
    <property type="entry name" value="Protein-Tyr_Phosphatase"/>
</dbReference>
<accession>A0A7M7PPE4</accession>
<feature type="region of interest" description="Disordered" evidence="9">
    <location>
        <begin position="247"/>
        <end position="352"/>
    </location>
</feature>
<keyword evidence="5" id="KW-0378">Hydrolase</keyword>
<dbReference type="SUPFAM" id="SSF49265">
    <property type="entry name" value="Fibronectin type III"/>
    <property type="match status" value="1"/>
</dbReference>
<feature type="region of interest" description="Disordered" evidence="9">
    <location>
        <begin position="1003"/>
        <end position="1030"/>
    </location>
</feature>
<dbReference type="PROSITE" id="PS50853">
    <property type="entry name" value="FN3"/>
    <property type="match status" value="1"/>
</dbReference>
<dbReference type="PANTHER" id="PTHR19134:SF562">
    <property type="entry name" value="PROTEIN-TYROSINE-PHOSPHATASE"/>
    <property type="match status" value="1"/>
</dbReference>
<dbReference type="FunCoup" id="A0A7M7PPE4">
    <property type="interactions" value="455"/>
</dbReference>
<dbReference type="InterPro" id="IPR036116">
    <property type="entry name" value="FN3_sf"/>
</dbReference>
<dbReference type="GO" id="GO:0004725">
    <property type="term" value="F:protein tyrosine phosphatase activity"/>
    <property type="evidence" value="ECO:0000318"/>
    <property type="project" value="GO_Central"/>
</dbReference>
<evidence type="ECO:0000256" key="1">
    <source>
        <dbReference type="ARBA" id="ARBA00004167"/>
    </source>
</evidence>
<dbReference type="SMART" id="SM00194">
    <property type="entry name" value="PTPc"/>
    <property type="match status" value="2"/>
</dbReference>
<feature type="domain" description="Fibronectin type-III" evidence="13">
    <location>
        <begin position="91"/>
        <end position="209"/>
    </location>
</feature>
<evidence type="ECO:0000256" key="8">
    <source>
        <dbReference type="ARBA" id="ARBA00051722"/>
    </source>
</evidence>
<dbReference type="PRINTS" id="PR00700">
    <property type="entry name" value="PRTYPHPHTASE"/>
</dbReference>
<dbReference type="InParanoid" id="A0A7M7PPE4"/>
<proteinExistence type="inferred from homology"/>
<dbReference type="Gene3D" id="2.60.40.10">
    <property type="entry name" value="Immunoglobulins"/>
    <property type="match status" value="1"/>
</dbReference>
<evidence type="ECO:0000313" key="14">
    <source>
        <dbReference type="EnsemblMetazoa" id="XP_030852462"/>
    </source>
</evidence>
<evidence type="ECO:0000256" key="5">
    <source>
        <dbReference type="ARBA" id="ARBA00022801"/>
    </source>
</evidence>
<feature type="compositionally biased region" description="Low complexity" evidence="9">
    <location>
        <begin position="278"/>
        <end position="289"/>
    </location>
</feature>
<keyword evidence="10" id="KW-0812">Transmembrane</keyword>
<evidence type="ECO:0000259" key="13">
    <source>
        <dbReference type="PROSITE" id="PS50853"/>
    </source>
</evidence>
<dbReference type="FunFam" id="3.90.190.10:FF:000144">
    <property type="entry name" value="Uncharacterized protein"/>
    <property type="match status" value="1"/>
</dbReference>
<dbReference type="SMART" id="SM00060">
    <property type="entry name" value="FN3"/>
    <property type="match status" value="1"/>
</dbReference>
<dbReference type="GO" id="GO:0007165">
    <property type="term" value="P:signal transduction"/>
    <property type="evidence" value="ECO:0000318"/>
    <property type="project" value="GO_Central"/>
</dbReference>
<dbReference type="AlphaFoldDB" id="A0A7M7PPE4"/>
<dbReference type="SUPFAM" id="SSF52799">
    <property type="entry name" value="(Phosphotyrosine protein) phosphatases II"/>
    <property type="match status" value="2"/>
</dbReference>
<dbReference type="RefSeq" id="XP_030852462.1">
    <property type="nucleotide sequence ID" value="XM_030996602.1"/>
</dbReference>
<feature type="transmembrane region" description="Helical" evidence="10">
    <location>
        <begin position="218"/>
        <end position="240"/>
    </location>
</feature>
<dbReference type="FunFam" id="3.90.190.10:FF:000102">
    <property type="entry name" value="Receptor-type tyrosine-protein phosphatase"/>
    <property type="match status" value="1"/>
</dbReference>
<comment type="subcellular location">
    <subcellularLocation>
        <location evidence="1">Membrane</location>
        <topology evidence="1">Single-pass membrane protein</topology>
    </subcellularLocation>
</comment>
<feature type="domain" description="Tyrosine specific protein phosphatases" evidence="12">
    <location>
        <begin position="875"/>
        <end position="950"/>
    </location>
</feature>
<feature type="domain" description="Tyrosine-protein phosphatase" evidence="11">
    <location>
        <begin position="702"/>
        <end position="959"/>
    </location>
</feature>
<dbReference type="FunFam" id="2.60.40.10:FF:001776">
    <property type="entry name" value="Protein-tyrosine-phosphatase"/>
    <property type="match status" value="1"/>
</dbReference>
<dbReference type="CDD" id="cd00063">
    <property type="entry name" value="FN3"/>
    <property type="match status" value="1"/>
</dbReference>
<evidence type="ECO:0000256" key="4">
    <source>
        <dbReference type="ARBA" id="ARBA00022729"/>
    </source>
</evidence>
<dbReference type="InterPro" id="IPR003595">
    <property type="entry name" value="Tyr_Pase_cat"/>
</dbReference>
<dbReference type="Pfam" id="PF00041">
    <property type="entry name" value="fn3"/>
    <property type="match status" value="1"/>
</dbReference>
<evidence type="ECO:0000256" key="6">
    <source>
        <dbReference type="ARBA" id="ARBA00022912"/>
    </source>
</evidence>
<evidence type="ECO:0000256" key="2">
    <source>
        <dbReference type="ARBA" id="ARBA00009580"/>
    </source>
</evidence>
<evidence type="ECO:0000313" key="15">
    <source>
        <dbReference type="Proteomes" id="UP000007110"/>
    </source>
</evidence>
<keyword evidence="7 10" id="KW-0472">Membrane</keyword>
<comment type="similarity">
    <text evidence="2">Belongs to the protein-tyrosine phosphatase family.</text>
</comment>
<keyword evidence="4" id="KW-0732">Signal</keyword>
<organism evidence="14 15">
    <name type="scientific">Strongylocentrotus purpuratus</name>
    <name type="common">Purple sea urchin</name>
    <dbReference type="NCBI Taxonomy" id="7668"/>
    <lineage>
        <taxon>Eukaryota</taxon>
        <taxon>Metazoa</taxon>
        <taxon>Echinodermata</taxon>
        <taxon>Eleutherozoa</taxon>
        <taxon>Echinozoa</taxon>
        <taxon>Echinoidea</taxon>
        <taxon>Euechinoidea</taxon>
        <taxon>Echinacea</taxon>
        <taxon>Camarodonta</taxon>
        <taxon>Echinidea</taxon>
        <taxon>Strongylocentrotidae</taxon>
        <taxon>Strongylocentrotus</taxon>
    </lineage>
</organism>
<dbReference type="Gene3D" id="3.90.190.10">
    <property type="entry name" value="Protein tyrosine phosphatase superfamily"/>
    <property type="match status" value="2"/>
</dbReference>
<dbReference type="EnsemblMetazoa" id="XM_030996602">
    <property type="protein sequence ID" value="XP_030852462"/>
    <property type="gene ID" value="LOC100887861"/>
</dbReference>
<evidence type="ECO:0000256" key="10">
    <source>
        <dbReference type="SAM" id="Phobius"/>
    </source>
</evidence>
<dbReference type="OrthoDB" id="6058203at2759"/>
<keyword evidence="15" id="KW-1185">Reference proteome</keyword>
<dbReference type="GeneID" id="100887861"/>
<evidence type="ECO:0000256" key="7">
    <source>
        <dbReference type="ARBA" id="ARBA00023136"/>
    </source>
</evidence>
<dbReference type="CDD" id="cd00047">
    <property type="entry name" value="PTPc"/>
    <property type="match status" value="2"/>
</dbReference>
<dbReference type="SMART" id="SM00404">
    <property type="entry name" value="PTPc_motif"/>
    <property type="match status" value="2"/>
</dbReference>
<reference evidence="15" key="1">
    <citation type="submission" date="2015-02" db="EMBL/GenBank/DDBJ databases">
        <title>Genome sequencing for Strongylocentrotus purpuratus.</title>
        <authorList>
            <person name="Murali S."/>
            <person name="Liu Y."/>
            <person name="Vee V."/>
            <person name="English A."/>
            <person name="Wang M."/>
            <person name="Skinner E."/>
            <person name="Han Y."/>
            <person name="Muzny D.M."/>
            <person name="Worley K.C."/>
            <person name="Gibbs R.A."/>
        </authorList>
    </citation>
    <scope>NUCLEOTIDE SEQUENCE</scope>
</reference>
<dbReference type="PROSITE" id="PS00383">
    <property type="entry name" value="TYR_PHOSPHATASE_1"/>
    <property type="match status" value="2"/>
</dbReference>
<dbReference type="Pfam" id="PF00102">
    <property type="entry name" value="Y_phosphatase"/>
    <property type="match status" value="2"/>
</dbReference>
<evidence type="ECO:0000259" key="11">
    <source>
        <dbReference type="PROSITE" id="PS50055"/>
    </source>
</evidence>
<name>A0A7M7PPE4_STRPU</name>
<dbReference type="InterPro" id="IPR029021">
    <property type="entry name" value="Prot-tyrosine_phosphatase-like"/>
</dbReference>
<dbReference type="InterPro" id="IPR003961">
    <property type="entry name" value="FN3_dom"/>
</dbReference>
<feature type="domain" description="Tyrosine specific protein phosphatases" evidence="12">
    <location>
        <begin position="585"/>
        <end position="659"/>
    </location>
</feature>
<dbReference type="InterPro" id="IPR000242">
    <property type="entry name" value="PTP_cat"/>
</dbReference>
<dbReference type="Proteomes" id="UP000007110">
    <property type="component" value="Unassembled WGS sequence"/>
</dbReference>
<dbReference type="PROSITE" id="PS50055">
    <property type="entry name" value="TYR_PHOSPHATASE_PTP"/>
    <property type="match status" value="2"/>
</dbReference>
<protein>
    <recommendedName>
        <fullName evidence="3">protein-tyrosine-phosphatase</fullName>
        <ecNumber evidence="3">3.1.3.48</ecNumber>
    </recommendedName>
</protein>
<evidence type="ECO:0000259" key="12">
    <source>
        <dbReference type="PROSITE" id="PS50056"/>
    </source>
</evidence>
<comment type="catalytic activity">
    <reaction evidence="8">
        <text>O-phospho-L-tyrosyl-[protein] + H2O = L-tyrosyl-[protein] + phosphate</text>
        <dbReference type="Rhea" id="RHEA:10684"/>
        <dbReference type="Rhea" id="RHEA-COMP:10136"/>
        <dbReference type="Rhea" id="RHEA-COMP:20101"/>
        <dbReference type="ChEBI" id="CHEBI:15377"/>
        <dbReference type="ChEBI" id="CHEBI:43474"/>
        <dbReference type="ChEBI" id="CHEBI:46858"/>
        <dbReference type="ChEBI" id="CHEBI:61978"/>
        <dbReference type="EC" id="3.1.3.48"/>
    </reaction>
</comment>
<sequence length="1042" mass="117062">MFSCAISFDSPTNVEPDFVKATTGDFSRDNWETAKDPPQNISSTILNFTFNIQDFPDDSSIYCFIGDPFNNSSEFGYVKLASAALYELPILTLLPTLVASSHYWVVISWRPWNRSIDAGDGPITGYIVYVHTKDGNETHSATLLSDGSLNTGSSRGRREVTSEGLDLLEYNITGLEEGTNYEIQIAVIREGPKGEGDRGAPFSVKTQELLTIAAIDHIAGGAAGGLLIILCLIVIIVLLLRRKRNRRDSVGKRSPPLQPAHNDYTPHEELETDEELGRSGPSPSISSRPPGRPAVSPKRWTHAAASSEAMDREDAGVPSVSSTESGPKELNSIPLTDFPASVQKKSSRTLERPPITPKRLTLATVSPQAMDREDAGVLSVSSPESGPMERQPIPLSDFPAFVQKNRHSTFFQEEFNDLPEANIYPQTVAKKQINFEKNRYKNILPYDSSRVQLAILNDDPDSDYFNASFIPSFQHPRRYIASQGPNKASMDDFWRMIWQENVATIAMVTNLSEGNKIKCRQYWPETSATPLLFGDITVELESVEKCSGGSKRSFVLRKGKAKTQRFLNQFHYTKWPDRDVPRNMSSLLDFISEVRKDHEQNNSPLLIHCSAGVGRTGVLITIDSVVSEAKRNKLVDIFGFVSKIRQSRPNMVQTKEQYKFVYEAVLEYLLSENTAIPVNYFTSRLARLQDIDRNSKGRRTGMSVQFESIKILCPDPPASMIRNGTTAENKPKSRYGNSLPSRVNRVMLRSVNTQSSDFINASFVRGNHGRFITTEMPMPNTVADFWVMILDYQPTAIIMLNDDNQRDKSCARYWFDNGMATFGYLSVLTLAITQREGFIQRTLEVSRGDKVRHVVEQYQFVDWPVDVIKQKKSARSILKLIEEMREVYSTQNESPLVVHCLNGVGRTAVFCTVLECISQILDEDDVNVFQTVKMMRNDRMHFVQTEEEYALIHMLINGYIQTNDYEQLPCADEHTYGNLDCAARPAAVESVYELTEIEAGATACPSQTQTEERNASEDGETQHVQAKTTDGETLYENFAYEL</sequence>
<dbReference type="InterPro" id="IPR016130">
    <property type="entry name" value="Tyr_Pase_AS"/>
</dbReference>
<dbReference type="KEGG" id="spu:100887861"/>
<keyword evidence="10" id="KW-1133">Transmembrane helix</keyword>